<evidence type="ECO:0000256" key="3">
    <source>
        <dbReference type="ARBA" id="ARBA00022692"/>
    </source>
</evidence>
<proteinExistence type="predicted"/>
<feature type="transmembrane region" description="Helical" evidence="7">
    <location>
        <begin position="507"/>
        <end position="526"/>
    </location>
</feature>
<feature type="transmembrane region" description="Helical" evidence="7">
    <location>
        <begin position="50"/>
        <end position="78"/>
    </location>
</feature>
<comment type="caution">
    <text evidence="8">The sequence shown here is derived from an EMBL/GenBank/DDBJ whole genome shotgun (WGS) entry which is preliminary data.</text>
</comment>
<evidence type="ECO:0000256" key="1">
    <source>
        <dbReference type="ARBA" id="ARBA00004141"/>
    </source>
</evidence>
<feature type="transmembrane region" description="Helical" evidence="7">
    <location>
        <begin position="285"/>
        <end position="307"/>
    </location>
</feature>
<feature type="transmembrane region" description="Helical" evidence="7">
    <location>
        <begin position="474"/>
        <end position="495"/>
    </location>
</feature>
<evidence type="ECO:0000256" key="2">
    <source>
        <dbReference type="ARBA" id="ARBA00022448"/>
    </source>
</evidence>
<feature type="region of interest" description="Disordered" evidence="6">
    <location>
        <begin position="544"/>
        <end position="589"/>
    </location>
</feature>
<feature type="transmembrane region" description="Helical" evidence="7">
    <location>
        <begin position="207"/>
        <end position="225"/>
    </location>
</feature>
<evidence type="ECO:0000256" key="5">
    <source>
        <dbReference type="ARBA" id="ARBA00023136"/>
    </source>
</evidence>
<protein>
    <submittedName>
        <fullName evidence="8">Amino acid permease</fullName>
    </submittedName>
</protein>
<dbReference type="Gene3D" id="1.20.1740.10">
    <property type="entry name" value="Amino acid/polyamine transporter I"/>
    <property type="match status" value="1"/>
</dbReference>
<keyword evidence="2" id="KW-0813">Transport</keyword>
<evidence type="ECO:0000256" key="7">
    <source>
        <dbReference type="SAM" id="Phobius"/>
    </source>
</evidence>
<dbReference type="GO" id="GO:0016020">
    <property type="term" value="C:membrane"/>
    <property type="evidence" value="ECO:0007669"/>
    <property type="project" value="UniProtKB-SubCell"/>
</dbReference>
<organism evidence="8 9">
    <name type="scientific">Lasiosphaeris hirsuta</name>
    <dbReference type="NCBI Taxonomy" id="260670"/>
    <lineage>
        <taxon>Eukaryota</taxon>
        <taxon>Fungi</taxon>
        <taxon>Dikarya</taxon>
        <taxon>Ascomycota</taxon>
        <taxon>Pezizomycotina</taxon>
        <taxon>Sordariomycetes</taxon>
        <taxon>Sordariomycetidae</taxon>
        <taxon>Sordariales</taxon>
        <taxon>Lasiosphaeriaceae</taxon>
        <taxon>Lasiosphaeris</taxon>
    </lineage>
</organism>
<name>A0AA40BAV6_9PEZI</name>
<feature type="transmembrane region" description="Helical" evidence="7">
    <location>
        <begin position="434"/>
        <end position="453"/>
    </location>
</feature>
<feature type="compositionally biased region" description="Polar residues" evidence="6">
    <location>
        <begin position="559"/>
        <end position="589"/>
    </location>
</feature>
<dbReference type="InterPro" id="IPR004840">
    <property type="entry name" value="Amino_acid_permease_CS"/>
</dbReference>
<evidence type="ECO:0000256" key="6">
    <source>
        <dbReference type="SAM" id="MobiDB-lite"/>
    </source>
</evidence>
<dbReference type="InterPro" id="IPR002293">
    <property type="entry name" value="AA/rel_permease1"/>
</dbReference>
<feature type="transmembrane region" description="Helical" evidence="7">
    <location>
        <begin position="361"/>
        <end position="389"/>
    </location>
</feature>
<keyword evidence="4 7" id="KW-1133">Transmembrane helix</keyword>
<evidence type="ECO:0000313" key="9">
    <source>
        <dbReference type="Proteomes" id="UP001172102"/>
    </source>
</evidence>
<dbReference type="Pfam" id="PF13520">
    <property type="entry name" value="AA_permease_2"/>
    <property type="match status" value="1"/>
</dbReference>
<feature type="transmembrane region" description="Helical" evidence="7">
    <location>
        <begin position="410"/>
        <end position="428"/>
    </location>
</feature>
<dbReference type="GO" id="GO:0006865">
    <property type="term" value="P:amino acid transport"/>
    <property type="evidence" value="ECO:0007669"/>
    <property type="project" value="InterPro"/>
</dbReference>
<reference evidence="8" key="1">
    <citation type="submission" date="2023-06" db="EMBL/GenBank/DDBJ databases">
        <title>Genome-scale phylogeny and comparative genomics of the fungal order Sordariales.</title>
        <authorList>
            <consortium name="Lawrence Berkeley National Laboratory"/>
            <person name="Hensen N."/>
            <person name="Bonometti L."/>
            <person name="Westerberg I."/>
            <person name="Brannstrom I.O."/>
            <person name="Guillou S."/>
            <person name="Cros-Aarteil S."/>
            <person name="Calhoun S."/>
            <person name="Haridas S."/>
            <person name="Kuo A."/>
            <person name="Mondo S."/>
            <person name="Pangilinan J."/>
            <person name="Riley R."/>
            <person name="Labutti K."/>
            <person name="Andreopoulos B."/>
            <person name="Lipzen A."/>
            <person name="Chen C."/>
            <person name="Yanf M."/>
            <person name="Daum C."/>
            <person name="Ng V."/>
            <person name="Clum A."/>
            <person name="Steindorff A."/>
            <person name="Ohm R."/>
            <person name="Martin F."/>
            <person name="Silar P."/>
            <person name="Natvig D."/>
            <person name="Lalanne C."/>
            <person name="Gautier V."/>
            <person name="Ament-Velasquez S.L."/>
            <person name="Kruys A."/>
            <person name="Hutchinson M.I."/>
            <person name="Powell A.J."/>
            <person name="Barry K."/>
            <person name="Miller A.N."/>
            <person name="Grigoriev I.V."/>
            <person name="Debuchy R."/>
            <person name="Gladieux P."/>
            <person name="Thoren M.H."/>
            <person name="Johannesson H."/>
        </authorList>
    </citation>
    <scope>NUCLEOTIDE SEQUENCE</scope>
    <source>
        <strain evidence="8">SMH4607-1</strain>
    </source>
</reference>
<accession>A0AA40BAV6</accession>
<dbReference type="Proteomes" id="UP001172102">
    <property type="component" value="Unassembled WGS sequence"/>
</dbReference>
<evidence type="ECO:0000313" key="8">
    <source>
        <dbReference type="EMBL" id="KAK0730892.1"/>
    </source>
</evidence>
<dbReference type="AlphaFoldDB" id="A0AA40BAV6"/>
<keyword evidence="5 7" id="KW-0472">Membrane</keyword>
<feature type="transmembrane region" description="Helical" evidence="7">
    <location>
        <begin position="85"/>
        <end position="104"/>
    </location>
</feature>
<feature type="transmembrane region" description="Helical" evidence="7">
    <location>
        <begin position="176"/>
        <end position="195"/>
    </location>
</feature>
<dbReference type="GO" id="GO:0022857">
    <property type="term" value="F:transmembrane transporter activity"/>
    <property type="evidence" value="ECO:0007669"/>
    <property type="project" value="InterPro"/>
</dbReference>
<keyword evidence="9" id="KW-1185">Reference proteome</keyword>
<keyword evidence="3 7" id="KW-0812">Transmembrane</keyword>
<dbReference type="PANTHER" id="PTHR45649">
    <property type="entry name" value="AMINO-ACID PERMEASE BAT1"/>
    <property type="match status" value="1"/>
</dbReference>
<dbReference type="EMBL" id="JAUKUA010000001">
    <property type="protein sequence ID" value="KAK0730892.1"/>
    <property type="molecule type" value="Genomic_DNA"/>
</dbReference>
<comment type="subcellular location">
    <subcellularLocation>
        <location evidence="1">Membrane</location>
        <topology evidence="1">Multi-pass membrane protein</topology>
    </subcellularLocation>
</comment>
<feature type="transmembrane region" description="Helical" evidence="7">
    <location>
        <begin position="245"/>
        <end position="264"/>
    </location>
</feature>
<dbReference type="PANTHER" id="PTHR45649:SF9">
    <property type="entry name" value="AMINO-ACID PERMEASE 2"/>
    <property type="match status" value="1"/>
</dbReference>
<dbReference type="PIRSF" id="PIRSF006060">
    <property type="entry name" value="AA_transporter"/>
    <property type="match status" value="1"/>
</dbReference>
<sequence length="589" mass="64060">MVHSSHGAHISPIPIPAAVCKVVTKAKDEMDEDDRALAAMGYTPVFKREFSMWSCFSFALSISGLYATIMATFIYPLYAGGAASVVWCWLIGGGGALALALSIAEISSSYPTSGAMYFTLKYLCPQEYLPAVAWLDGWLNLIGTVTGTASSQYGAAQMLLSAVCIGTGFRYRPTQAHITGVMAGLCVIHALINSLSTAWLNKISSTYAFFHIGVLIAAAATLLALQGEKHDTKYVFTNLEPLSGWTPPGFSFFFGCLSAAWIMTNCDGVGHIAEETKDPSRVVPIAITSASIFTYVAGLLYNVALAYCMGDPRELLNSPTGLPVNSLSPLSAISHGRQMANNALIKVSQIFYNVMGPGPAVFFTVTAFFVMNFVCIPSVHAGSRTLWAFSRDEMVPLSRYWYRINKRTDTPLSSVWLYVSLCILINLIGLGSPILIAAVFNICAIALNWSYCIPIVCKLVYGRFERGPWHLGKFSVAINIWAVGWNCFLSVMFLLPTLRPVTPENMNYASVVLTFVIAFSVGHWFLRGRKYYIGPRSHAHIVNGEAVSDETPPDREKNITASPSTTSGNPHTSDGPQLADGQQSFLNRL</sequence>
<gene>
    <name evidence="8" type="ORF">B0H67DRAFT_504707</name>
</gene>
<evidence type="ECO:0000256" key="4">
    <source>
        <dbReference type="ARBA" id="ARBA00022989"/>
    </source>
</evidence>
<dbReference type="PROSITE" id="PS00218">
    <property type="entry name" value="AMINO_ACID_PERMEASE_1"/>
    <property type="match status" value="1"/>
</dbReference>